<proteinExistence type="inferred from homology"/>
<dbReference type="PANTHER" id="PTHR11690">
    <property type="entry name" value="AMILORIDE-SENSITIVE SODIUM CHANNEL-RELATED"/>
    <property type="match status" value="1"/>
</dbReference>
<evidence type="ECO:0000256" key="3">
    <source>
        <dbReference type="ARBA" id="ARBA00022461"/>
    </source>
</evidence>
<dbReference type="Gene3D" id="1.10.287.770">
    <property type="entry name" value="YojJ-like"/>
    <property type="match status" value="1"/>
</dbReference>
<dbReference type="EMBL" id="UZAI01003938">
    <property type="protein sequence ID" value="VDO83264.1"/>
    <property type="molecule type" value="Genomic_DNA"/>
</dbReference>
<evidence type="ECO:0000256" key="1">
    <source>
        <dbReference type="ARBA" id="ARBA00004141"/>
    </source>
</evidence>
<comment type="similarity">
    <text evidence="11">Belongs to the amiloride-sensitive sodium channel (TC 1.A.6) family.</text>
</comment>
<organism evidence="14 16">
    <name type="scientific">Schistosoma margrebowiei</name>
    <dbReference type="NCBI Taxonomy" id="48269"/>
    <lineage>
        <taxon>Eukaryota</taxon>
        <taxon>Metazoa</taxon>
        <taxon>Spiralia</taxon>
        <taxon>Lophotrochozoa</taxon>
        <taxon>Platyhelminthes</taxon>
        <taxon>Trematoda</taxon>
        <taxon>Digenea</taxon>
        <taxon>Strigeidida</taxon>
        <taxon>Schistosomatoidea</taxon>
        <taxon>Schistosomatidae</taxon>
        <taxon>Schistosoma</taxon>
    </lineage>
</organism>
<evidence type="ECO:0000313" key="15">
    <source>
        <dbReference type="Proteomes" id="UP000277204"/>
    </source>
</evidence>
<keyword evidence="7 11" id="KW-0406">Ion transport</keyword>
<gene>
    <name evidence="13" type="ORF">SMRZ_LOCUS8783</name>
</gene>
<keyword evidence="4 11" id="KW-0812">Transmembrane</keyword>
<evidence type="ECO:0000256" key="10">
    <source>
        <dbReference type="ARBA" id="ARBA00023303"/>
    </source>
</evidence>
<protein>
    <submittedName>
        <fullName evidence="16">Amiloride-sensitive sodium channel</fullName>
    </submittedName>
</protein>
<evidence type="ECO:0000313" key="16">
    <source>
        <dbReference type="WBParaSite" id="SMRG1_62150.1"/>
    </source>
</evidence>
<dbReference type="WBParaSite" id="SMRG1_62150.1">
    <property type="protein sequence ID" value="SMRG1_62150.1"/>
    <property type="gene ID" value="SMRG1_62150"/>
</dbReference>
<dbReference type="AlphaFoldDB" id="A0A183LYA8"/>
<comment type="subcellular location">
    <subcellularLocation>
        <location evidence="1">Membrane</location>
        <topology evidence="1">Multi-pass membrane protein</topology>
    </subcellularLocation>
</comment>
<reference evidence="16" key="2">
    <citation type="submission" date="2023-11" db="UniProtKB">
        <authorList>
            <consortium name="WormBaseParasite"/>
        </authorList>
    </citation>
    <scope>IDENTIFICATION</scope>
</reference>
<keyword evidence="10 11" id="KW-0407">Ion channel</keyword>
<evidence type="ECO:0000256" key="11">
    <source>
        <dbReference type="RuleBase" id="RU000679"/>
    </source>
</evidence>
<dbReference type="Proteomes" id="UP000277204">
    <property type="component" value="Unassembled WGS sequence"/>
</dbReference>
<keyword evidence="6" id="KW-0915">Sodium</keyword>
<accession>A0A183LYA8</accession>
<dbReference type="PRINTS" id="PR01078">
    <property type="entry name" value="AMINACHANNEL"/>
</dbReference>
<sequence length="759" mass="88297">MNSNSTFPGSSCKEVLKSFCRWTSVRGLQHLLRSEHPLLRTIWAIFVALMCLANIGLVTLLLIHYYQFNTIENIRTLRGIHVAFPHITLCNVDPVNSYRVHCLQNPSSKYCNINPKYSNILTKYQEANRYFKTYKGSTIWHKLEDPSMVAIFYQLIGMEAAIQIGHQIDDFIIPIFCEVTTREKGGILMKRKCEEAGIQGLHLITYKYFNCYTLSMEDIHISHNAVRLSMILYLDEEEDLNCRPYCTHEFTEWAGSKIVVHSPSSYPDIEASALNLLPGASNQILIDGMHRIEKKNMVSKPCENNERNFSIVYFDHAQQVFNQRTMGYTDTLCIQLLIQSATMEECHCIDFLMPIPGTRMDLVNQLPFCGNLSRSTVNESLDCSQQVRQKNSKYFHLLCPIPCVQMQYNYELTQLRWPQKPRILNYYAQLKDRFDYNRKFDIYEKIEEISMVNATQALTMLQDTDIFEKNFLHVDVNRPNFDTLMSYRENEEYTLPTLLSQIGGICSIFLSFTCVTVLELIELLCRLIIIVCPRFLTISKNTIHYINRKTLKLHHPITINSTNNNNNPILIETTNNLSTILYKKHQNHKHCDDCCNYKNDNNEMNYLKEMLLTTKTNYSSNSNINNNNNIKLGGQCYVGLTNYEIKKYIADNFIQIHEPDDNYNLYKSKIQFFNSNYKNTNQPIYNLDHSLHNPSNILNQNNQSINYKNVFNSLNIYKSITNRNSLILPTIRTTTVTTTKSIIKSKSFPDLFLLHNKFN</sequence>
<evidence type="ECO:0000256" key="8">
    <source>
        <dbReference type="ARBA" id="ARBA00023136"/>
    </source>
</evidence>
<keyword evidence="9 11" id="KW-0739">Sodium transport</keyword>
<evidence type="ECO:0000256" key="2">
    <source>
        <dbReference type="ARBA" id="ARBA00022448"/>
    </source>
</evidence>
<keyword evidence="3 11" id="KW-0894">Sodium channel</keyword>
<evidence type="ECO:0000256" key="4">
    <source>
        <dbReference type="ARBA" id="ARBA00022692"/>
    </source>
</evidence>
<dbReference type="GO" id="GO:0005886">
    <property type="term" value="C:plasma membrane"/>
    <property type="evidence" value="ECO:0007669"/>
    <property type="project" value="TreeGrafter"/>
</dbReference>
<dbReference type="PANTHER" id="PTHR11690:SF248">
    <property type="entry name" value="PICKPOCKET 17, ISOFORM A"/>
    <property type="match status" value="1"/>
</dbReference>
<feature type="transmembrane region" description="Helical" evidence="12">
    <location>
        <begin position="42"/>
        <end position="66"/>
    </location>
</feature>
<evidence type="ECO:0000313" key="14">
    <source>
        <dbReference type="Proteomes" id="UP000050790"/>
    </source>
</evidence>
<evidence type="ECO:0000256" key="9">
    <source>
        <dbReference type="ARBA" id="ARBA00023201"/>
    </source>
</evidence>
<reference evidence="13 15" key="1">
    <citation type="submission" date="2018-11" db="EMBL/GenBank/DDBJ databases">
        <authorList>
            <consortium name="Pathogen Informatics"/>
        </authorList>
    </citation>
    <scope>NUCLEOTIDE SEQUENCE [LARGE SCALE GENOMIC DNA]</scope>
    <source>
        <strain evidence="13 15">Zambia</strain>
    </source>
</reference>
<name>A0A183LYA8_9TREM</name>
<evidence type="ECO:0000256" key="6">
    <source>
        <dbReference type="ARBA" id="ARBA00023053"/>
    </source>
</evidence>
<dbReference type="InterPro" id="IPR001873">
    <property type="entry name" value="ENaC"/>
</dbReference>
<evidence type="ECO:0000313" key="13">
    <source>
        <dbReference type="EMBL" id="VDO83264.1"/>
    </source>
</evidence>
<dbReference type="Pfam" id="PF00858">
    <property type="entry name" value="ASC"/>
    <property type="match status" value="1"/>
</dbReference>
<keyword evidence="2 11" id="KW-0813">Transport</keyword>
<dbReference type="GO" id="GO:0015280">
    <property type="term" value="F:ligand-gated sodium channel activity"/>
    <property type="evidence" value="ECO:0007669"/>
    <property type="project" value="TreeGrafter"/>
</dbReference>
<dbReference type="OrthoDB" id="10064773at2759"/>
<evidence type="ECO:0000256" key="5">
    <source>
        <dbReference type="ARBA" id="ARBA00022989"/>
    </source>
</evidence>
<evidence type="ECO:0000256" key="12">
    <source>
        <dbReference type="SAM" id="Phobius"/>
    </source>
</evidence>
<dbReference type="STRING" id="48269.A0A183LYA8"/>
<keyword evidence="15" id="KW-1185">Reference proteome</keyword>
<keyword evidence="8 12" id="KW-0472">Membrane</keyword>
<dbReference type="Proteomes" id="UP000050790">
    <property type="component" value="Unassembled WGS sequence"/>
</dbReference>
<evidence type="ECO:0000256" key="7">
    <source>
        <dbReference type="ARBA" id="ARBA00023065"/>
    </source>
</evidence>
<keyword evidence="5 12" id="KW-1133">Transmembrane helix</keyword>